<dbReference type="SMART" id="SM00868">
    <property type="entry name" value="zf-AD"/>
    <property type="match status" value="1"/>
</dbReference>
<evidence type="ECO:0000256" key="2">
    <source>
        <dbReference type="PROSITE-ProRule" id="PRU01263"/>
    </source>
</evidence>
<dbReference type="PROSITE" id="PS00028">
    <property type="entry name" value="ZINC_FINGER_C2H2_1"/>
    <property type="match status" value="1"/>
</dbReference>
<evidence type="ECO:0000256" key="1">
    <source>
        <dbReference type="PROSITE-ProRule" id="PRU00042"/>
    </source>
</evidence>
<keyword evidence="2" id="KW-0862">Zinc</keyword>
<dbReference type="Proteomes" id="UP001153712">
    <property type="component" value="Chromosome 15"/>
</dbReference>
<dbReference type="OrthoDB" id="6784650at2759"/>
<protein>
    <recommendedName>
        <fullName evidence="8">ZAD domain-containing protein</fullName>
    </recommendedName>
</protein>
<accession>A0A9N9TH01</accession>
<dbReference type="PROSITE" id="PS51915">
    <property type="entry name" value="ZAD"/>
    <property type="match status" value="1"/>
</dbReference>
<name>A0A9N9TH01_PHYSR</name>
<evidence type="ECO:0000256" key="3">
    <source>
        <dbReference type="SAM" id="MobiDB-lite"/>
    </source>
</evidence>
<dbReference type="Pfam" id="PF07776">
    <property type="entry name" value="zf-AD"/>
    <property type="match status" value="1"/>
</dbReference>
<proteinExistence type="predicted"/>
<dbReference type="GO" id="GO:0008270">
    <property type="term" value="F:zinc ion binding"/>
    <property type="evidence" value="ECO:0007669"/>
    <property type="project" value="UniProtKB-UniRule"/>
</dbReference>
<dbReference type="PROSITE" id="PS50157">
    <property type="entry name" value="ZINC_FINGER_C2H2_2"/>
    <property type="match status" value="1"/>
</dbReference>
<organism evidence="6 7">
    <name type="scientific">Phyllotreta striolata</name>
    <name type="common">Striped flea beetle</name>
    <name type="synonym">Crioceris striolata</name>
    <dbReference type="NCBI Taxonomy" id="444603"/>
    <lineage>
        <taxon>Eukaryota</taxon>
        <taxon>Metazoa</taxon>
        <taxon>Ecdysozoa</taxon>
        <taxon>Arthropoda</taxon>
        <taxon>Hexapoda</taxon>
        <taxon>Insecta</taxon>
        <taxon>Pterygota</taxon>
        <taxon>Neoptera</taxon>
        <taxon>Endopterygota</taxon>
        <taxon>Coleoptera</taxon>
        <taxon>Polyphaga</taxon>
        <taxon>Cucujiformia</taxon>
        <taxon>Chrysomeloidea</taxon>
        <taxon>Chrysomelidae</taxon>
        <taxon>Galerucinae</taxon>
        <taxon>Alticini</taxon>
        <taxon>Phyllotreta</taxon>
    </lineage>
</organism>
<keyword evidence="7" id="KW-1185">Reference proteome</keyword>
<feature type="compositionally biased region" description="Basic and acidic residues" evidence="3">
    <location>
        <begin position="180"/>
        <end position="199"/>
    </location>
</feature>
<dbReference type="SMART" id="SM00355">
    <property type="entry name" value="ZnF_C2H2"/>
    <property type="match status" value="2"/>
</dbReference>
<evidence type="ECO:0000313" key="6">
    <source>
        <dbReference type="EMBL" id="CAG9857938.1"/>
    </source>
</evidence>
<feature type="compositionally biased region" description="Low complexity" evidence="3">
    <location>
        <begin position="230"/>
        <end position="242"/>
    </location>
</feature>
<keyword evidence="1" id="KW-0863">Zinc-finger</keyword>
<feature type="binding site" evidence="2">
    <location>
        <position position="13"/>
    </location>
    <ligand>
        <name>Zn(2+)</name>
        <dbReference type="ChEBI" id="CHEBI:29105"/>
    </ligand>
</feature>
<dbReference type="Gene3D" id="3.40.1800.20">
    <property type="match status" value="1"/>
</dbReference>
<sequence>MSNGCIAELNRVCRLCGERDGLISIFNVRYLDVSESLQDVISETVSVKVDQNDCISRNICTKCMNMVIQLFKFRRQAIENDQLLKKQHALAIKRNEDVEAVVAIDQRNISNNGLYRQIKLPNGTFNVFSNPFIVMDINVVENYFKKNKLNMKLHVRAINRTYRPEIRWNFQKRKTARQQPSHDNKMEISDTKTAEKDSSIDSITVSSTHESNSNDNKVISHSIDLASSTDSSASSISQPASTEDNPFTNTKPFSSVMEFDTRCAEAHMCGICNVAFDKRYHLKKHMLNHLNCQFCKRKFKTQKGKEKHVSNECNVMNALNGASTLHVPLQKIERDLELVSMYYSAFKIFPEILPADFLADKIDDSDKEDNLDLFRLYIEPDDEEQSQKEDLQDPINATIEGDREELSIDCDDQQLVDLIVESLKGDQFEENNLRVEGSSPNFRTEEHLTGINNVAIEAIECNDNPDFSKKILQPFKLTQGPLKSTFMKNYNCPRIKIIKALVAASNKFKAKARTEMGTQTLLVPDIKKSRCEINEDTKFGTVLLENALPTLSICNIPIQIKLVKNIIITCKRERVSPPLKLKLEDWDHLPLNDIDVEENATVVTSENIS</sequence>
<gene>
    <name evidence="6" type="ORF">PHYEVI_LOCUS4331</name>
</gene>
<dbReference type="GO" id="GO:0005634">
    <property type="term" value="C:nucleus"/>
    <property type="evidence" value="ECO:0007669"/>
    <property type="project" value="InterPro"/>
</dbReference>
<evidence type="ECO:0008006" key="8">
    <source>
        <dbReference type="Google" id="ProtNLM"/>
    </source>
</evidence>
<dbReference type="AlphaFoldDB" id="A0A9N9TH01"/>
<evidence type="ECO:0000259" key="4">
    <source>
        <dbReference type="PROSITE" id="PS50157"/>
    </source>
</evidence>
<reference evidence="6" key="1">
    <citation type="submission" date="2022-01" db="EMBL/GenBank/DDBJ databases">
        <authorList>
            <person name="King R."/>
        </authorList>
    </citation>
    <scope>NUCLEOTIDE SEQUENCE</scope>
</reference>
<feature type="binding site" evidence="2">
    <location>
        <position position="63"/>
    </location>
    <ligand>
        <name>Zn(2+)</name>
        <dbReference type="ChEBI" id="CHEBI:29105"/>
    </ligand>
</feature>
<evidence type="ECO:0000313" key="7">
    <source>
        <dbReference type="Proteomes" id="UP001153712"/>
    </source>
</evidence>
<dbReference type="InterPro" id="IPR012934">
    <property type="entry name" value="Znf_AD"/>
</dbReference>
<evidence type="ECO:0000259" key="5">
    <source>
        <dbReference type="PROSITE" id="PS51915"/>
    </source>
</evidence>
<feature type="region of interest" description="Disordered" evidence="3">
    <location>
        <begin position="169"/>
        <end position="216"/>
    </location>
</feature>
<feature type="region of interest" description="Disordered" evidence="3">
    <location>
        <begin position="230"/>
        <end position="249"/>
    </location>
</feature>
<keyword evidence="2" id="KW-0479">Metal-binding</keyword>
<dbReference type="InterPro" id="IPR013087">
    <property type="entry name" value="Znf_C2H2_type"/>
</dbReference>
<feature type="binding site" evidence="2">
    <location>
        <position position="16"/>
    </location>
    <ligand>
        <name>Zn(2+)</name>
        <dbReference type="ChEBI" id="CHEBI:29105"/>
    </ligand>
</feature>
<dbReference type="EMBL" id="OU900108">
    <property type="protein sequence ID" value="CAG9857938.1"/>
    <property type="molecule type" value="Genomic_DNA"/>
</dbReference>
<dbReference type="SUPFAM" id="SSF57716">
    <property type="entry name" value="Glucocorticoid receptor-like (DNA-binding domain)"/>
    <property type="match status" value="1"/>
</dbReference>
<feature type="domain" description="C2H2-type" evidence="4">
    <location>
        <begin position="267"/>
        <end position="289"/>
    </location>
</feature>
<feature type="domain" description="ZAD" evidence="5">
    <location>
        <begin position="11"/>
        <end position="87"/>
    </location>
</feature>
<feature type="binding site" evidence="2">
    <location>
        <position position="60"/>
    </location>
    <ligand>
        <name>Zn(2+)</name>
        <dbReference type="ChEBI" id="CHEBI:29105"/>
    </ligand>
</feature>